<evidence type="ECO:0000256" key="1">
    <source>
        <dbReference type="ARBA" id="ARBA00010641"/>
    </source>
</evidence>
<dbReference type="PANTHER" id="PTHR43133:SF46">
    <property type="entry name" value="RNA POLYMERASE SIGMA-70 FACTOR ECF SUBFAMILY"/>
    <property type="match status" value="1"/>
</dbReference>
<accession>A0ABV7JSJ4</accession>
<evidence type="ECO:0000259" key="6">
    <source>
        <dbReference type="Pfam" id="PF08281"/>
    </source>
</evidence>
<feature type="domain" description="RNA polymerase sigma factor 70 region 4 type 2" evidence="6">
    <location>
        <begin position="121"/>
        <end position="172"/>
    </location>
</feature>
<feature type="domain" description="RNA polymerase sigma-70 region 2" evidence="5">
    <location>
        <begin position="23"/>
        <end position="88"/>
    </location>
</feature>
<dbReference type="Gene3D" id="1.10.1740.10">
    <property type="match status" value="1"/>
</dbReference>
<dbReference type="SUPFAM" id="SSF88659">
    <property type="entry name" value="Sigma3 and sigma4 domains of RNA polymerase sigma factors"/>
    <property type="match status" value="1"/>
</dbReference>
<keyword evidence="8" id="KW-1185">Reference proteome</keyword>
<dbReference type="EMBL" id="JBHRTA010000061">
    <property type="protein sequence ID" value="MFC3199873.1"/>
    <property type="molecule type" value="Genomic_DNA"/>
</dbReference>
<dbReference type="InterPro" id="IPR013325">
    <property type="entry name" value="RNA_pol_sigma_r2"/>
</dbReference>
<organism evidence="7 8">
    <name type="scientific">Parapedobacter deserti</name>
    <dbReference type="NCBI Taxonomy" id="1912957"/>
    <lineage>
        <taxon>Bacteria</taxon>
        <taxon>Pseudomonadati</taxon>
        <taxon>Bacteroidota</taxon>
        <taxon>Sphingobacteriia</taxon>
        <taxon>Sphingobacteriales</taxon>
        <taxon>Sphingobacteriaceae</taxon>
        <taxon>Parapedobacter</taxon>
    </lineage>
</organism>
<evidence type="ECO:0000256" key="3">
    <source>
        <dbReference type="ARBA" id="ARBA00023082"/>
    </source>
</evidence>
<comment type="similarity">
    <text evidence="1">Belongs to the sigma-70 factor family. ECF subfamily.</text>
</comment>
<dbReference type="InterPro" id="IPR036388">
    <property type="entry name" value="WH-like_DNA-bd_sf"/>
</dbReference>
<keyword evidence="2" id="KW-0805">Transcription regulation</keyword>
<keyword evidence="3" id="KW-0731">Sigma factor</keyword>
<sequence length="197" mass="22321">MHELPPNILVALQNGSQLALEQLYVRYAELIFNRILVLVHDAAAAEELVNDIFLQLWQQRETMDTSVPVEAVLLRKARSAAIDYYRKSLRDGRLREQLMQHATAHYDPINDLLDYKEAQAAVEAAIAKLPPQRQAIFRRCKLEGKSYLAVAEELGITVGTVKDHMAKAMRSLKAELKGDILKIGLFVLLINQLSEKF</sequence>
<dbReference type="PANTHER" id="PTHR43133">
    <property type="entry name" value="RNA POLYMERASE ECF-TYPE SIGMA FACTO"/>
    <property type="match status" value="1"/>
</dbReference>
<comment type="caution">
    <text evidence="7">The sequence shown here is derived from an EMBL/GenBank/DDBJ whole genome shotgun (WGS) entry which is preliminary data.</text>
</comment>
<dbReference type="InterPro" id="IPR014284">
    <property type="entry name" value="RNA_pol_sigma-70_dom"/>
</dbReference>
<gene>
    <name evidence="7" type="ORF">ACFOET_19800</name>
</gene>
<dbReference type="InterPro" id="IPR007627">
    <property type="entry name" value="RNA_pol_sigma70_r2"/>
</dbReference>
<dbReference type="Pfam" id="PF08281">
    <property type="entry name" value="Sigma70_r4_2"/>
    <property type="match status" value="1"/>
</dbReference>
<dbReference type="Gene3D" id="1.10.10.10">
    <property type="entry name" value="Winged helix-like DNA-binding domain superfamily/Winged helix DNA-binding domain"/>
    <property type="match status" value="1"/>
</dbReference>
<protein>
    <submittedName>
        <fullName evidence="7">Sigma-70 family RNA polymerase sigma factor</fullName>
    </submittedName>
</protein>
<evidence type="ECO:0000313" key="8">
    <source>
        <dbReference type="Proteomes" id="UP001595526"/>
    </source>
</evidence>
<dbReference type="SUPFAM" id="SSF88946">
    <property type="entry name" value="Sigma2 domain of RNA polymerase sigma factors"/>
    <property type="match status" value="1"/>
</dbReference>
<name>A0ABV7JSJ4_9SPHI</name>
<evidence type="ECO:0000256" key="4">
    <source>
        <dbReference type="ARBA" id="ARBA00023163"/>
    </source>
</evidence>
<dbReference type="InterPro" id="IPR013249">
    <property type="entry name" value="RNA_pol_sigma70_r4_t2"/>
</dbReference>
<dbReference type="RefSeq" id="WP_379025918.1">
    <property type="nucleotide sequence ID" value="NZ_JBHRTA010000061.1"/>
</dbReference>
<dbReference type="InterPro" id="IPR039425">
    <property type="entry name" value="RNA_pol_sigma-70-like"/>
</dbReference>
<reference evidence="8" key="1">
    <citation type="journal article" date="2019" name="Int. J. Syst. Evol. Microbiol.">
        <title>The Global Catalogue of Microorganisms (GCM) 10K type strain sequencing project: providing services to taxonomists for standard genome sequencing and annotation.</title>
        <authorList>
            <consortium name="The Broad Institute Genomics Platform"/>
            <consortium name="The Broad Institute Genome Sequencing Center for Infectious Disease"/>
            <person name="Wu L."/>
            <person name="Ma J."/>
        </authorList>
    </citation>
    <scope>NUCLEOTIDE SEQUENCE [LARGE SCALE GENOMIC DNA]</scope>
    <source>
        <strain evidence="8">KCTC 52416</strain>
    </source>
</reference>
<proteinExistence type="inferred from homology"/>
<dbReference type="InterPro" id="IPR013324">
    <property type="entry name" value="RNA_pol_sigma_r3/r4-like"/>
</dbReference>
<dbReference type="Proteomes" id="UP001595526">
    <property type="component" value="Unassembled WGS sequence"/>
</dbReference>
<keyword evidence="4" id="KW-0804">Transcription</keyword>
<dbReference type="NCBIfam" id="TIGR02937">
    <property type="entry name" value="sigma70-ECF"/>
    <property type="match status" value="1"/>
</dbReference>
<evidence type="ECO:0000259" key="5">
    <source>
        <dbReference type="Pfam" id="PF04542"/>
    </source>
</evidence>
<evidence type="ECO:0000256" key="2">
    <source>
        <dbReference type="ARBA" id="ARBA00023015"/>
    </source>
</evidence>
<evidence type="ECO:0000313" key="7">
    <source>
        <dbReference type="EMBL" id="MFC3199873.1"/>
    </source>
</evidence>
<dbReference type="Pfam" id="PF04542">
    <property type="entry name" value="Sigma70_r2"/>
    <property type="match status" value="1"/>
</dbReference>